<dbReference type="InterPro" id="IPR019734">
    <property type="entry name" value="TPR_rpt"/>
</dbReference>
<keyword evidence="2" id="KW-0677">Repeat</keyword>
<evidence type="ECO:0000256" key="3">
    <source>
        <dbReference type="ARBA" id="ARBA00022803"/>
    </source>
</evidence>
<organism evidence="8 9">
    <name type="scientific">Sinanodonta woodiana</name>
    <name type="common">Chinese pond mussel</name>
    <name type="synonym">Anodonta woodiana</name>
    <dbReference type="NCBI Taxonomy" id="1069815"/>
    <lineage>
        <taxon>Eukaryota</taxon>
        <taxon>Metazoa</taxon>
        <taxon>Spiralia</taxon>
        <taxon>Lophotrochozoa</taxon>
        <taxon>Mollusca</taxon>
        <taxon>Bivalvia</taxon>
        <taxon>Autobranchia</taxon>
        <taxon>Heteroconchia</taxon>
        <taxon>Palaeoheterodonta</taxon>
        <taxon>Unionida</taxon>
        <taxon>Unionoidea</taxon>
        <taxon>Unionidae</taxon>
        <taxon>Unioninae</taxon>
        <taxon>Sinanodonta</taxon>
    </lineage>
</organism>
<reference evidence="8 9" key="1">
    <citation type="submission" date="2024-11" db="EMBL/GenBank/DDBJ databases">
        <title>Chromosome-level genome assembly of the freshwater bivalve Anodonta woodiana.</title>
        <authorList>
            <person name="Chen X."/>
        </authorList>
    </citation>
    <scope>NUCLEOTIDE SEQUENCE [LARGE SCALE GENOMIC DNA]</scope>
    <source>
        <strain evidence="8">MN2024</strain>
        <tissue evidence="8">Gills</tissue>
    </source>
</reference>
<dbReference type="EMBL" id="JBJQND010000013">
    <property type="protein sequence ID" value="KAL3857040.1"/>
    <property type="molecule type" value="Genomic_DNA"/>
</dbReference>
<dbReference type="InterPro" id="IPR042282">
    <property type="entry name" value="FKBP6/shu"/>
</dbReference>
<sequence>MNDKYEEPTVRLYDGIDLNDLRDPNTDGVTFEVVPDDQQQAEPRNNNNYFDAEQVFQNFYTTTDSDLDEDDDNSTPFEQMCRKMEDVCPNKDGGVMKKLLQPGSGCVVPAGSVVRVHYNGFLEYNDEPYDSSRLRNQPHKFRLGEGEVINGWDYAVSTMKKGELSRFIIKPLYAYGSYGCPPRIPENATIMYEIELLSFVEHAGVDDFFSMTEEEKRNVDFEDIKKVYKAETKEGHQFFDSQQLPRAFNKYRKAAKILEDCRLKNEKEEKEQQSLLLKLYLNMAVCCVKLNHSGQAITYSRKALQIERDSAKALYLMGKALHQKCEFDEARDYYKRAQKWKPQDQDINAQLEKLEKDMARFHLVEKKMYAKMFSKPVEQTADEKAKEDARIEKAKEKSLKCSKEFEELVRNRLQEFIQDPDLMELPFPKINLTVGEIACILEAADDLGLIHREYGSGQNTQIKILKRNPQAQAHG</sequence>
<keyword evidence="4" id="KW-0413">Isomerase</keyword>
<evidence type="ECO:0000256" key="2">
    <source>
        <dbReference type="ARBA" id="ARBA00022737"/>
    </source>
</evidence>
<proteinExistence type="inferred from homology"/>
<evidence type="ECO:0000313" key="8">
    <source>
        <dbReference type="EMBL" id="KAL3857040.1"/>
    </source>
</evidence>
<keyword evidence="3 5" id="KW-0802">TPR repeat</keyword>
<feature type="coiled-coil region" evidence="6">
    <location>
        <begin position="377"/>
        <end position="411"/>
    </location>
</feature>
<protein>
    <recommendedName>
        <fullName evidence="4">peptidylprolyl isomerase</fullName>
        <ecNumber evidence="4">5.2.1.8</ecNumber>
    </recommendedName>
</protein>
<dbReference type="Gene3D" id="1.25.40.10">
    <property type="entry name" value="Tetratricopeptide repeat domain"/>
    <property type="match status" value="1"/>
</dbReference>
<comment type="caution">
    <text evidence="8">The sequence shown here is derived from an EMBL/GenBank/DDBJ whole genome shotgun (WGS) entry which is preliminary data.</text>
</comment>
<keyword evidence="9" id="KW-1185">Reference proteome</keyword>
<dbReference type="InterPro" id="IPR011990">
    <property type="entry name" value="TPR-like_helical_dom_sf"/>
</dbReference>
<dbReference type="SMART" id="SM00028">
    <property type="entry name" value="TPR"/>
    <property type="match status" value="3"/>
</dbReference>
<dbReference type="PANTHER" id="PTHR46674">
    <property type="entry name" value="INACTIVE PEPTIDYL-PROLYL CIS-TRANS ISOMERASE FKBP6"/>
    <property type="match status" value="1"/>
</dbReference>
<evidence type="ECO:0000313" key="9">
    <source>
        <dbReference type="Proteomes" id="UP001634394"/>
    </source>
</evidence>
<dbReference type="SUPFAM" id="SSF54534">
    <property type="entry name" value="FKBP-like"/>
    <property type="match status" value="1"/>
</dbReference>
<dbReference type="Gene3D" id="3.10.50.40">
    <property type="match status" value="1"/>
</dbReference>
<dbReference type="PROSITE" id="PS50005">
    <property type="entry name" value="TPR"/>
    <property type="match status" value="1"/>
</dbReference>
<dbReference type="SUPFAM" id="SSF48452">
    <property type="entry name" value="TPR-like"/>
    <property type="match status" value="1"/>
</dbReference>
<evidence type="ECO:0000256" key="6">
    <source>
        <dbReference type="SAM" id="Coils"/>
    </source>
</evidence>
<keyword evidence="6" id="KW-0175">Coiled coil</keyword>
<dbReference type="GO" id="GO:0003755">
    <property type="term" value="F:peptidyl-prolyl cis-trans isomerase activity"/>
    <property type="evidence" value="ECO:0007669"/>
    <property type="project" value="UniProtKB-KW"/>
</dbReference>
<feature type="repeat" description="TPR" evidence="5">
    <location>
        <begin position="311"/>
        <end position="344"/>
    </location>
</feature>
<evidence type="ECO:0000259" key="7">
    <source>
        <dbReference type="PROSITE" id="PS50059"/>
    </source>
</evidence>
<comment type="similarity">
    <text evidence="1">Belongs to the FKBP6 family.</text>
</comment>
<feature type="coiled-coil region" evidence="6">
    <location>
        <begin position="251"/>
        <end position="278"/>
    </location>
</feature>
<dbReference type="InterPro" id="IPR001179">
    <property type="entry name" value="PPIase_FKBP_dom"/>
</dbReference>
<evidence type="ECO:0000256" key="4">
    <source>
        <dbReference type="PROSITE-ProRule" id="PRU00277"/>
    </source>
</evidence>
<accession>A0ABD3V6D8</accession>
<keyword evidence="4" id="KW-0697">Rotamase</keyword>
<dbReference type="PROSITE" id="PS50059">
    <property type="entry name" value="FKBP_PPIASE"/>
    <property type="match status" value="1"/>
</dbReference>
<dbReference type="Proteomes" id="UP001634394">
    <property type="component" value="Unassembled WGS sequence"/>
</dbReference>
<evidence type="ECO:0000256" key="5">
    <source>
        <dbReference type="PROSITE-ProRule" id="PRU00339"/>
    </source>
</evidence>
<gene>
    <name evidence="8" type="ORF">ACJMK2_011739</name>
</gene>
<dbReference type="Pfam" id="PF14559">
    <property type="entry name" value="TPR_19"/>
    <property type="match status" value="1"/>
</dbReference>
<dbReference type="EC" id="5.2.1.8" evidence="4"/>
<name>A0ABD3V6D8_SINWO</name>
<dbReference type="PANTHER" id="PTHR46674:SF1">
    <property type="entry name" value="INACTIVE PEPTIDYL-PROLYL CIS-TRANS ISOMERASE FKBP6"/>
    <property type="match status" value="1"/>
</dbReference>
<feature type="domain" description="PPIase FKBP-type" evidence="7">
    <location>
        <begin position="111"/>
        <end position="200"/>
    </location>
</feature>
<evidence type="ECO:0000256" key="1">
    <source>
        <dbReference type="ARBA" id="ARBA00009648"/>
    </source>
</evidence>
<dbReference type="InterPro" id="IPR046357">
    <property type="entry name" value="PPIase_dom_sf"/>
</dbReference>
<dbReference type="Pfam" id="PF00254">
    <property type="entry name" value="FKBP_C"/>
    <property type="match status" value="1"/>
</dbReference>
<comment type="catalytic activity">
    <reaction evidence="4">
        <text>[protein]-peptidylproline (omega=180) = [protein]-peptidylproline (omega=0)</text>
        <dbReference type="Rhea" id="RHEA:16237"/>
        <dbReference type="Rhea" id="RHEA-COMP:10747"/>
        <dbReference type="Rhea" id="RHEA-COMP:10748"/>
        <dbReference type="ChEBI" id="CHEBI:83833"/>
        <dbReference type="ChEBI" id="CHEBI:83834"/>
        <dbReference type="EC" id="5.2.1.8"/>
    </reaction>
</comment>
<dbReference type="AlphaFoldDB" id="A0ABD3V6D8"/>